<dbReference type="PANTHER" id="PTHR43358:SF4">
    <property type="entry name" value="ALPHA_BETA HYDROLASE FOLD-1 DOMAIN-CONTAINING PROTEIN"/>
    <property type="match status" value="1"/>
</dbReference>
<dbReference type="Proteomes" id="UP001197492">
    <property type="component" value="Unassembled WGS sequence"/>
</dbReference>
<keyword evidence="2" id="KW-0378">Hydrolase</keyword>
<gene>
    <name evidence="2" type="ORF">KSV97_11585</name>
    <name evidence="3" type="ORF">KSW06_11620</name>
</gene>
<evidence type="ECO:0000313" key="4">
    <source>
        <dbReference type="Proteomes" id="UP001196408"/>
    </source>
</evidence>
<name>A0AAW4MYQ6_9FIRM</name>
<protein>
    <submittedName>
        <fullName evidence="2">Alpha/beta hydrolase</fullName>
    </submittedName>
</protein>
<dbReference type="PANTHER" id="PTHR43358">
    <property type="entry name" value="ALPHA/BETA-HYDROLASE"/>
    <property type="match status" value="1"/>
</dbReference>
<dbReference type="InterPro" id="IPR001375">
    <property type="entry name" value="Peptidase_S9_cat"/>
</dbReference>
<dbReference type="RefSeq" id="WP_217748466.1">
    <property type="nucleotide sequence ID" value="NZ_JAHOEB010000176.1"/>
</dbReference>
<organism evidence="2 4">
    <name type="scientific">Catenibacterium mitsuokai</name>
    <dbReference type="NCBI Taxonomy" id="100886"/>
    <lineage>
        <taxon>Bacteria</taxon>
        <taxon>Bacillati</taxon>
        <taxon>Bacillota</taxon>
        <taxon>Erysipelotrichia</taxon>
        <taxon>Erysipelotrichales</taxon>
        <taxon>Coprobacillaceae</taxon>
        <taxon>Catenibacterium</taxon>
    </lineage>
</organism>
<evidence type="ECO:0000313" key="5">
    <source>
        <dbReference type="Proteomes" id="UP001197492"/>
    </source>
</evidence>
<comment type="caution">
    <text evidence="2">The sequence shown here is derived from an EMBL/GenBank/DDBJ whole genome shotgun (WGS) entry which is preliminary data.</text>
</comment>
<accession>A0AAW4MYQ6</accession>
<proteinExistence type="predicted"/>
<dbReference type="EMBL" id="JAHOEF010000175">
    <property type="protein sequence ID" value="MBV3383830.1"/>
    <property type="molecule type" value="Genomic_DNA"/>
</dbReference>
<dbReference type="Proteomes" id="UP001196408">
    <property type="component" value="Unassembled WGS sequence"/>
</dbReference>
<reference evidence="2 5" key="1">
    <citation type="submission" date="2021-06" db="EMBL/GenBank/DDBJ databases">
        <title>Collection of gut derived symbiotic bacterial strains cultured from healthy donors.</title>
        <authorList>
            <person name="Lin H."/>
            <person name="Littmann E."/>
            <person name="Pamer E.G."/>
        </authorList>
    </citation>
    <scope>NUCLEOTIDE SEQUENCE</scope>
    <source>
        <strain evidence="3 5">MSK.21.70</strain>
        <strain evidence="2">MSK.21.82</strain>
    </source>
</reference>
<dbReference type="AlphaFoldDB" id="A0AAW4MYQ6"/>
<dbReference type="GO" id="GO:0008236">
    <property type="term" value="F:serine-type peptidase activity"/>
    <property type="evidence" value="ECO:0007669"/>
    <property type="project" value="InterPro"/>
</dbReference>
<evidence type="ECO:0000313" key="2">
    <source>
        <dbReference type="EMBL" id="MBV3383830.1"/>
    </source>
</evidence>
<evidence type="ECO:0000259" key="1">
    <source>
        <dbReference type="Pfam" id="PF00326"/>
    </source>
</evidence>
<sequence>MKKKIIGLIVLILLCGSIGVGHYFVNYALSPASNSSERNVKTTVHASNSNELIMNKNKEDEMKKADAFYKETSLTSITSKDKLKLSGNYKTQDSHKWALIIHGYKVDNRNMMPFGRTYYDHGYNVLLPDDRASGKSEGNHIGMGYLDKNDMKLWINWILNKDPEAKIIVHGVSMGGATTMMLSGDHPKNVVGYIEDCGYTSVYDIFSSELDKRFGLPPFPVMDISNIMSNIEAGYDFKKASSLEAVKKCNKPMMFIHGTKDDFVPYSMGLEVYKAANCEKDLYSVKGATHANSLYMNPDAYWNKVFKFINEKTSIVSDAPLSSRQMK</sequence>
<dbReference type="InterPro" id="IPR052920">
    <property type="entry name" value="DNA-binding_regulatory"/>
</dbReference>
<dbReference type="GO" id="GO:0006508">
    <property type="term" value="P:proteolysis"/>
    <property type="evidence" value="ECO:0007669"/>
    <property type="project" value="InterPro"/>
</dbReference>
<dbReference type="Pfam" id="PF00326">
    <property type="entry name" value="Peptidase_S9"/>
    <property type="match status" value="1"/>
</dbReference>
<feature type="domain" description="Peptidase S9 prolyl oligopeptidase catalytic" evidence="1">
    <location>
        <begin position="164"/>
        <end position="279"/>
    </location>
</feature>
<dbReference type="EMBL" id="JAHOEL010000177">
    <property type="protein sequence ID" value="MBV3393868.1"/>
    <property type="molecule type" value="Genomic_DNA"/>
</dbReference>
<keyword evidence="5" id="KW-1185">Reference proteome</keyword>
<evidence type="ECO:0000313" key="3">
    <source>
        <dbReference type="EMBL" id="MBV3393868.1"/>
    </source>
</evidence>